<protein>
    <submittedName>
        <fullName evidence="1">Uncharacterized protein</fullName>
    </submittedName>
</protein>
<name>A0A815V582_9BILA</name>
<evidence type="ECO:0000313" key="1">
    <source>
        <dbReference type="EMBL" id="CAF1525483.1"/>
    </source>
</evidence>
<gene>
    <name evidence="1" type="ORF">GPM918_LOCUS37756</name>
    <name evidence="2" type="ORF">SRO942_LOCUS38533</name>
</gene>
<keyword evidence="3" id="KW-1185">Reference proteome</keyword>
<accession>A0A815V582</accession>
<dbReference type="Proteomes" id="UP000681722">
    <property type="component" value="Unassembled WGS sequence"/>
</dbReference>
<comment type="caution">
    <text evidence="1">The sequence shown here is derived from an EMBL/GenBank/DDBJ whole genome shotgun (WGS) entry which is preliminary data.</text>
</comment>
<evidence type="ECO:0000313" key="3">
    <source>
        <dbReference type="Proteomes" id="UP000663829"/>
    </source>
</evidence>
<dbReference type="EMBL" id="CAJOBC010089818">
    <property type="protein sequence ID" value="CAF4384454.1"/>
    <property type="molecule type" value="Genomic_DNA"/>
</dbReference>
<organism evidence="1 3">
    <name type="scientific">Didymodactylos carnosus</name>
    <dbReference type="NCBI Taxonomy" id="1234261"/>
    <lineage>
        <taxon>Eukaryota</taxon>
        <taxon>Metazoa</taxon>
        <taxon>Spiralia</taxon>
        <taxon>Gnathifera</taxon>
        <taxon>Rotifera</taxon>
        <taxon>Eurotatoria</taxon>
        <taxon>Bdelloidea</taxon>
        <taxon>Philodinida</taxon>
        <taxon>Philodinidae</taxon>
        <taxon>Didymodactylos</taxon>
    </lineage>
</organism>
<proteinExistence type="predicted"/>
<dbReference type="EMBL" id="CAJNOQ010024255">
    <property type="protein sequence ID" value="CAF1525483.1"/>
    <property type="molecule type" value="Genomic_DNA"/>
</dbReference>
<dbReference type="Proteomes" id="UP000663829">
    <property type="component" value="Unassembled WGS sequence"/>
</dbReference>
<feature type="non-terminal residue" evidence="1">
    <location>
        <position position="1"/>
    </location>
</feature>
<reference evidence="1" key="1">
    <citation type="submission" date="2021-02" db="EMBL/GenBank/DDBJ databases">
        <authorList>
            <person name="Nowell W R."/>
        </authorList>
    </citation>
    <scope>NUCLEOTIDE SEQUENCE</scope>
</reference>
<dbReference type="AlphaFoldDB" id="A0A815V582"/>
<evidence type="ECO:0000313" key="2">
    <source>
        <dbReference type="EMBL" id="CAF4384454.1"/>
    </source>
</evidence>
<sequence>MAPKRKRKLTNTLSSFTLSAELVERWANLMAMKDEELIPVDIIGRQMLFDASATVDGSGE</sequence>